<dbReference type="AlphaFoldDB" id="A0A7D3XIE1"/>
<keyword evidence="3 6" id="KW-0812">Transmembrane</keyword>
<feature type="transmembrane region" description="Helical" evidence="6">
    <location>
        <begin position="338"/>
        <end position="361"/>
    </location>
</feature>
<dbReference type="CDD" id="cd17325">
    <property type="entry name" value="MFS_MdtG_SLC18_like"/>
    <property type="match status" value="1"/>
</dbReference>
<evidence type="ECO:0000256" key="1">
    <source>
        <dbReference type="ARBA" id="ARBA00004651"/>
    </source>
</evidence>
<evidence type="ECO:0000256" key="4">
    <source>
        <dbReference type="ARBA" id="ARBA00022989"/>
    </source>
</evidence>
<feature type="transmembrane region" description="Helical" evidence="6">
    <location>
        <begin position="41"/>
        <end position="64"/>
    </location>
</feature>
<evidence type="ECO:0000256" key="3">
    <source>
        <dbReference type="ARBA" id="ARBA00022692"/>
    </source>
</evidence>
<dbReference type="Proteomes" id="UP000503088">
    <property type="component" value="Chromosome"/>
</dbReference>
<evidence type="ECO:0000313" key="9">
    <source>
        <dbReference type="Proteomes" id="UP000503088"/>
    </source>
</evidence>
<feature type="transmembrane region" description="Helical" evidence="6">
    <location>
        <begin position="12"/>
        <end position="35"/>
    </location>
</feature>
<dbReference type="GO" id="GO:0005886">
    <property type="term" value="C:plasma membrane"/>
    <property type="evidence" value="ECO:0007669"/>
    <property type="project" value="UniProtKB-SubCell"/>
</dbReference>
<dbReference type="Gene3D" id="1.20.1250.20">
    <property type="entry name" value="MFS general substrate transporter like domains"/>
    <property type="match status" value="2"/>
</dbReference>
<evidence type="ECO:0000256" key="5">
    <source>
        <dbReference type="ARBA" id="ARBA00023136"/>
    </source>
</evidence>
<comment type="subcellular location">
    <subcellularLocation>
        <location evidence="1">Cell membrane</location>
        <topology evidence="1">Multi-pass membrane protein</topology>
    </subcellularLocation>
</comment>
<dbReference type="PRINTS" id="PR01035">
    <property type="entry name" value="TCRTETA"/>
</dbReference>
<organism evidence="8 9">
    <name type="scientific">Kroppenstedtia pulmonis</name>
    <dbReference type="NCBI Taxonomy" id="1380685"/>
    <lineage>
        <taxon>Bacteria</taxon>
        <taxon>Bacillati</taxon>
        <taxon>Bacillota</taxon>
        <taxon>Bacilli</taxon>
        <taxon>Bacillales</taxon>
        <taxon>Thermoactinomycetaceae</taxon>
        <taxon>Kroppenstedtia</taxon>
    </lineage>
</organism>
<evidence type="ECO:0000259" key="7">
    <source>
        <dbReference type="PROSITE" id="PS50850"/>
    </source>
</evidence>
<accession>A0A7D3XIE1</accession>
<feature type="transmembrane region" description="Helical" evidence="6">
    <location>
        <begin position="213"/>
        <end position="237"/>
    </location>
</feature>
<dbReference type="InterPro" id="IPR001958">
    <property type="entry name" value="Tet-R_TetA/multi-R_MdtG-like"/>
</dbReference>
<reference evidence="8 9" key="1">
    <citation type="submission" date="2020-01" db="EMBL/GenBank/DDBJ databases">
        <authorList>
            <person name="Gulvik C.A."/>
            <person name="Batra D.G."/>
        </authorList>
    </citation>
    <scope>NUCLEOTIDE SEQUENCE [LARGE SCALE GENOMIC DNA]</scope>
    <source>
        <strain evidence="8 9">W9323</strain>
    </source>
</reference>
<feature type="domain" description="Major facilitator superfamily (MFS) profile" evidence="7">
    <location>
        <begin position="9"/>
        <end position="392"/>
    </location>
</feature>
<feature type="transmembrane region" description="Helical" evidence="6">
    <location>
        <begin position="76"/>
        <end position="98"/>
    </location>
</feature>
<evidence type="ECO:0000313" key="8">
    <source>
        <dbReference type="EMBL" id="QKG84444.1"/>
    </source>
</evidence>
<feature type="transmembrane region" description="Helical" evidence="6">
    <location>
        <begin position="367"/>
        <end position="387"/>
    </location>
</feature>
<dbReference type="RefSeq" id="WP_173222136.1">
    <property type="nucleotide sequence ID" value="NZ_CP048104.1"/>
</dbReference>
<proteinExistence type="predicted"/>
<feature type="transmembrane region" description="Helical" evidence="6">
    <location>
        <begin position="278"/>
        <end position="296"/>
    </location>
</feature>
<gene>
    <name evidence="8" type="ORF">GXN76_08120</name>
</gene>
<dbReference type="PROSITE" id="PS50850">
    <property type="entry name" value="MFS"/>
    <property type="match status" value="1"/>
</dbReference>
<dbReference type="KEGG" id="kpul:GXN76_08120"/>
<dbReference type="InterPro" id="IPR020846">
    <property type="entry name" value="MFS_dom"/>
</dbReference>
<feature type="transmembrane region" description="Helical" evidence="6">
    <location>
        <begin position="302"/>
        <end position="326"/>
    </location>
</feature>
<feature type="transmembrane region" description="Helical" evidence="6">
    <location>
        <begin position="165"/>
        <end position="183"/>
    </location>
</feature>
<dbReference type="SUPFAM" id="SSF103473">
    <property type="entry name" value="MFS general substrate transporter"/>
    <property type="match status" value="1"/>
</dbReference>
<dbReference type="Pfam" id="PF07690">
    <property type="entry name" value="MFS_1"/>
    <property type="match status" value="1"/>
</dbReference>
<dbReference type="GO" id="GO:0022857">
    <property type="term" value="F:transmembrane transporter activity"/>
    <property type="evidence" value="ECO:0007669"/>
    <property type="project" value="InterPro"/>
</dbReference>
<dbReference type="InterPro" id="IPR011701">
    <property type="entry name" value="MFS"/>
</dbReference>
<name>A0A7D3XIE1_9BACL</name>
<feature type="transmembrane region" description="Helical" evidence="6">
    <location>
        <begin position="249"/>
        <end position="266"/>
    </location>
</feature>
<evidence type="ECO:0000256" key="2">
    <source>
        <dbReference type="ARBA" id="ARBA00022448"/>
    </source>
</evidence>
<keyword evidence="5 6" id="KW-0472">Membrane</keyword>
<protein>
    <submittedName>
        <fullName evidence="8">MFS transporter</fullName>
    </submittedName>
</protein>
<keyword evidence="4 6" id="KW-1133">Transmembrane helix</keyword>
<dbReference type="PANTHER" id="PTHR23506">
    <property type="entry name" value="GH10249P"/>
    <property type="match status" value="1"/>
</dbReference>
<dbReference type="EMBL" id="CP048104">
    <property type="protein sequence ID" value="QKG84444.1"/>
    <property type="molecule type" value="Genomic_DNA"/>
</dbReference>
<keyword evidence="2" id="KW-0813">Transport</keyword>
<dbReference type="PANTHER" id="PTHR23506:SF23">
    <property type="entry name" value="GH10249P"/>
    <property type="match status" value="1"/>
</dbReference>
<dbReference type="InterPro" id="IPR036259">
    <property type="entry name" value="MFS_trans_sf"/>
</dbReference>
<evidence type="ECO:0000256" key="6">
    <source>
        <dbReference type="SAM" id="Phobius"/>
    </source>
</evidence>
<keyword evidence="9" id="KW-1185">Reference proteome</keyword>
<sequence length="409" mass="44486">MPVRTLNKNVILMICIAFLANMCGSMILPLFPIYIEQFHFSTFMMSILFSLFYVGRACGGVLAGKLYEVLGAKRTGILLLLLETMLMVGFVLGTSFLILGILRILQGLVSTGLTVFVRTSINEMSTEANRGIYNGYISSSEGAGMFLGPAISGAVATIALSTPFYLVGVCSVIALFAVIYMDIASKSSLNRAVITEETALSYTQKSRPSRKQILTYSTVHFLEMSAFAVFLTYFALYAKHVMGWTPFETSLAFTIVGGSSFMMAPVVGKISDALKDRLLLCIVGLGLIMIEVILFLGFSQHWIVYFGMFIGGIGGASYLDSFFAHIGDVVTDEHQSSFIGKVVSISEIGSIVSPIIAGLLVEAFRMSAAFYFNLGLVAVAMVIQFGIRNRIKRKPPSQEINTTQTASRP</sequence>
<dbReference type="InterPro" id="IPR050930">
    <property type="entry name" value="MFS_Vesicular_Transporter"/>
</dbReference>